<dbReference type="InterPro" id="IPR018499">
    <property type="entry name" value="Tetraspanin/Peripherin"/>
</dbReference>
<feature type="transmembrane region" description="Helical" evidence="6">
    <location>
        <begin position="45"/>
        <end position="69"/>
    </location>
</feature>
<feature type="transmembrane region" description="Helical" evidence="6">
    <location>
        <begin position="256"/>
        <end position="282"/>
    </location>
</feature>
<evidence type="ECO:0000256" key="5">
    <source>
        <dbReference type="ARBA" id="ARBA00023136"/>
    </source>
</evidence>
<dbReference type="GO" id="GO:0005886">
    <property type="term" value="C:plasma membrane"/>
    <property type="evidence" value="ECO:0007669"/>
    <property type="project" value="TreeGrafter"/>
</dbReference>
<dbReference type="PIRSF" id="PIRSF002419">
    <property type="entry name" value="Tetraspanin"/>
    <property type="match status" value="1"/>
</dbReference>
<dbReference type="Proteomes" id="UP000515158">
    <property type="component" value="Unplaced"/>
</dbReference>
<dbReference type="PRINTS" id="PR00259">
    <property type="entry name" value="TMFOUR"/>
</dbReference>
<organism evidence="8">
    <name type="scientific">Thrips palmi</name>
    <name type="common">Melon thrips</name>
    <dbReference type="NCBI Taxonomy" id="161013"/>
    <lineage>
        <taxon>Eukaryota</taxon>
        <taxon>Metazoa</taxon>
        <taxon>Ecdysozoa</taxon>
        <taxon>Arthropoda</taxon>
        <taxon>Hexapoda</taxon>
        <taxon>Insecta</taxon>
        <taxon>Pterygota</taxon>
        <taxon>Neoptera</taxon>
        <taxon>Paraneoptera</taxon>
        <taxon>Thysanoptera</taxon>
        <taxon>Terebrantia</taxon>
        <taxon>Thripoidea</taxon>
        <taxon>Thripidae</taxon>
        <taxon>Thrips</taxon>
    </lineage>
</organism>
<accession>A0A6P8YUS4</accession>
<proteinExistence type="inferred from homology"/>
<keyword evidence="7" id="KW-1185">Reference proteome</keyword>
<dbReference type="AlphaFoldDB" id="A0A6P8YUS4"/>
<evidence type="ECO:0000256" key="3">
    <source>
        <dbReference type="ARBA" id="ARBA00022692"/>
    </source>
</evidence>
<protein>
    <recommendedName>
        <fullName evidence="6">Tetraspanin</fullName>
    </recommendedName>
</protein>
<dbReference type="OrthoDB" id="432835at2759"/>
<evidence type="ECO:0000256" key="4">
    <source>
        <dbReference type="ARBA" id="ARBA00022989"/>
    </source>
</evidence>
<dbReference type="InterPro" id="IPR000301">
    <property type="entry name" value="Tetraspanin_animals"/>
</dbReference>
<comment type="subcellular location">
    <subcellularLocation>
        <location evidence="1 6">Membrane</location>
        <topology evidence="1 6">Multi-pass membrane protein</topology>
    </subcellularLocation>
</comment>
<dbReference type="InParanoid" id="A0A6P8YUS4"/>
<reference evidence="8" key="1">
    <citation type="submission" date="2025-08" db="UniProtKB">
        <authorList>
            <consortium name="RefSeq"/>
        </authorList>
    </citation>
    <scope>IDENTIFICATION</scope>
    <source>
        <tissue evidence="8">Total insect</tissue>
    </source>
</reference>
<comment type="similarity">
    <text evidence="2 6">Belongs to the tetraspanin (TM4SF) family.</text>
</comment>
<name>A0A6P8YUS4_THRPL</name>
<keyword evidence="3 6" id="KW-0812">Transmembrane</keyword>
<dbReference type="PANTHER" id="PTHR19282:SF478">
    <property type="entry name" value="TETRASPANIN"/>
    <property type="match status" value="1"/>
</dbReference>
<gene>
    <name evidence="8" type="primary">LOC117645086</name>
</gene>
<evidence type="ECO:0000313" key="7">
    <source>
        <dbReference type="Proteomes" id="UP000515158"/>
    </source>
</evidence>
<feature type="transmembrane region" description="Helical" evidence="6">
    <location>
        <begin position="117"/>
        <end position="140"/>
    </location>
</feature>
<dbReference type="KEGG" id="tpal:117645086"/>
<dbReference type="RefSeq" id="XP_034240891.1">
    <property type="nucleotide sequence ID" value="XM_034385000.1"/>
</dbReference>
<dbReference type="Gene3D" id="1.10.1450.10">
    <property type="entry name" value="Tetraspanin"/>
    <property type="match status" value="1"/>
</dbReference>
<dbReference type="GeneID" id="117645086"/>
<keyword evidence="5 6" id="KW-0472">Membrane</keyword>
<dbReference type="FunCoup" id="A0A6P8YUS4">
    <property type="interactions" value="50"/>
</dbReference>
<evidence type="ECO:0000256" key="2">
    <source>
        <dbReference type="ARBA" id="ARBA00006840"/>
    </source>
</evidence>
<dbReference type="SUPFAM" id="SSF48652">
    <property type="entry name" value="Tetraspanin"/>
    <property type="match status" value="1"/>
</dbReference>
<dbReference type="Pfam" id="PF00335">
    <property type="entry name" value="Tetraspanin"/>
    <property type="match status" value="1"/>
</dbReference>
<sequence>MPSQLIDAWRRSSGGWREDYQHDLSRRVSRKSDMGRSGYTCVRHVFCSLNVFVWLAGCAILGVGVWLRLAYEGYTNLLPQYSLLSADCSFIAIGVITFVVAFFGCCGAWFQSHCMLVTYFSLVIFMFLVEFMFATLAFVYRTGLGAFMVDELQKGIRFHYNSSSKNALHNLWSHVHREFHCCGVQEYTDWYNINAWPKEQWVPNSCCISKFANTTGTRQFGLANSTDCGHSGSPDMWYQKGCSEQVQMWFLDRLHIVGIVGLVVAFIQLFGLISSMLLFCTVRHKRSGQTYKSYDHAS</sequence>
<dbReference type="InterPro" id="IPR008952">
    <property type="entry name" value="Tetraspanin_EC2_sf"/>
</dbReference>
<evidence type="ECO:0000256" key="6">
    <source>
        <dbReference type="RuleBase" id="RU361218"/>
    </source>
</evidence>
<evidence type="ECO:0000313" key="8">
    <source>
        <dbReference type="RefSeq" id="XP_034240891.1"/>
    </source>
</evidence>
<keyword evidence="4 6" id="KW-1133">Transmembrane helix</keyword>
<evidence type="ECO:0000256" key="1">
    <source>
        <dbReference type="ARBA" id="ARBA00004141"/>
    </source>
</evidence>
<dbReference type="PANTHER" id="PTHR19282">
    <property type="entry name" value="TETRASPANIN"/>
    <property type="match status" value="1"/>
</dbReference>
<feature type="transmembrane region" description="Helical" evidence="6">
    <location>
        <begin position="89"/>
        <end position="110"/>
    </location>
</feature>